<dbReference type="PANTHER" id="PTHR33868:SF2">
    <property type="entry name" value="EXPRESSED PROTEIN"/>
    <property type="match status" value="1"/>
</dbReference>
<comment type="caution">
    <text evidence="4">The sequence shown here is derived from an EMBL/GenBank/DDBJ whole genome shotgun (WGS) entry which is preliminary data.</text>
</comment>
<evidence type="ECO:0000259" key="3">
    <source>
        <dbReference type="Pfam" id="PF12766"/>
    </source>
</evidence>
<dbReference type="SUPFAM" id="SSF50475">
    <property type="entry name" value="FMN-binding split barrel"/>
    <property type="match status" value="1"/>
</dbReference>
<reference evidence="4" key="2">
    <citation type="submission" date="2020-08" db="EMBL/GenBank/DDBJ databases">
        <title>Plant Genome Project.</title>
        <authorList>
            <person name="Zhang R.-G."/>
        </authorList>
    </citation>
    <scope>NUCLEOTIDE SEQUENCE</scope>
    <source>
        <strain evidence="4">Huo1</strain>
        <tissue evidence="4">Leaf</tissue>
    </source>
</reference>
<keyword evidence="2" id="KW-0812">Transmembrane</keyword>
<evidence type="ECO:0000313" key="5">
    <source>
        <dbReference type="Proteomes" id="UP000298416"/>
    </source>
</evidence>
<dbReference type="Gene3D" id="2.30.110.10">
    <property type="entry name" value="Electron Transport, Fmn-binding Protein, Chain A"/>
    <property type="match status" value="1"/>
</dbReference>
<proteinExistence type="predicted"/>
<dbReference type="InterPro" id="IPR012349">
    <property type="entry name" value="Split_barrel_FMN-bd"/>
</dbReference>
<dbReference type="AlphaFoldDB" id="A0A8X8ZE79"/>
<accession>A0A8X8ZE79</accession>
<reference evidence="4" key="1">
    <citation type="submission" date="2018-01" db="EMBL/GenBank/DDBJ databases">
        <authorList>
            <person name="Mao J.F."/>
        </authorList>
    </citation>
    <scope>NUCLEOTIDE SEQUENCE</scope>
    <source>
        <strain evidence="4">Huo1</strain>
        <tissue evidence="4">Leaf</tissue>
    </source>
</reference>
<keyword evidence="2" id="KW-0472">Membrane</keyword>
<organism evidence="4">
    <name type="scientific">Salvia splendens</name>
    <name type="common">Scarlet sage</name>
    <dbReference type="NCBI Taxonomy" id="180675"/>
    <lineage>
        <taxon>Eukaryota</taxon>
        <taxon>Viridiplantae</taxon>
        <taxon>Streptophyta</taxon>
        <taxon>Embryophyta</taxon>
        <taxon>Tracheophyta</taxon>
        <taxon>Spermatophyta</taxon>
        <taxon>Magnoliopsida</taxon>
        <taxon>eudicotyledons</taxon>
        <taxon>Gunneridae</taxon>
        <taxon>Pentapetalae</taxon>
        <taxon>asterids</taxon>
        <taxon>lamiids</taxon>
        <taxon>Lamiales</taxon>
        <taxon>Lamiaceae</taxon>
        <taxon>Nepetoideae</taxon>
        <taxon>Mentheae</taxon>
        <taxon>Salviinae</taxon>
        <taxon>Salvia</taxon>
        <taxon>Salvia subgen. Calosphace</taxon>
        <taxon>core Calosphace</taxon>
    </lineage>
</organism>
<sequence length="782" mass="88393">MGSSSAPWKQLLLSSIEANSHLKHHSYFQLATVSSNNRPSNRTVVFRGFQDDGDKIMINTDTRTRKINDLKHCPFAEICWYFTESWEQFRISGVVDVIDGTTPDPLKLEQREKSWFASSLRSRVQYVGASPGLPAIASEQSSQPPSLDPSIGPVAAFCLLLFDPHQVDYLNLKSNERLVFTSIASDNGQKLWTSQKIRGCYDYCTGTKVVLGRIQGVRRKGALLASAAAKATMRRQSLSQEHPCSKVKNAVATLVSPFEDSISDLGFGESYEVCFCFCVSNLMNLRIFLMDTSHLLDIVVEVTDSCFVLHMQQNSSRSDSYVLDRAAWQRTANRCLVQEDAKRAPKLACCSSVPPSAKHTETGPPNAAGGQDIPNSNPLPFHRTPSYSNLSPNTKWWLQTQPNYGCQRGLTDEKLSCQKGSIDDCRIHESSGDMSRGDDDYEVVDQCKTIVTCDKKGIKVEEEKLRSIYHQKWQDPMRIEFEEDMEELRDMFIVSSEGSKSSGDHYFDTESSWTRTQKNIMWWRTADTEELAFLVSQKSLDLIENCDLPTPQNVNVKKNLSSYLSRLSHSEISTSLPVQKFGMRDDHCSATRGSSTAASEGSYSRNFRMITDENLLSSAKIQSRDTHERNQTRMVEDDAGKGRLLEALRHSQTRAREAETVAKQACAEKEHVVKLVFRQAQQLLAYKQWVQLLQLENMYLQLKNNKILSAFPEISPWSWTGARSKKGWMKSCRNRGRRSRLRPRHRGRYDVSKYAIVFALGLGLVGAGLLLGWTIGWMLPTW</sequence>
<dbReference type="Proteomes" id="UP000298416">
    <property type="component" value="Unassembled WGS sequence"/>
</dbReference>
<keyword evidence="2" id="KW-1133">Transmembrane helix</keyword>
<evidence type="ECO:0000313" key="4">
    <source>
        <dbReference type="EMBL" id="KAG6401477.1"/>
    </source>
</evidence>
<dbReference type="GO" id="GO:0010181">
    <property type="term" value="F:FMN binding"/>
    <property type="evidence" value="ECO:0007669"/>
    <property type="project" value="InterPro"/>
</dbReference>
<evidence type="ECO:0000256" key="1">
    <source>
        <dbReference type="SAM" id="MobiDB-lite"/>
    </source>
</evidence>
<dbReference type="Pfam" id="PF12766">
    <property type="entry name" value="Pyridox_oxase_2"/>
    <property type="match status" value="1"/>
</dbReference>
<dbReference type="InterPro" id="IPR024624">
    <property type="entry name" value="Pyridox_Oxase_Alr4036_FMN-bd"/>
</dbReference>
<dbReference type="PANTHER" id="PTHR33868">
    <property type="entry name" value="EXPRESSED PROTEIN"/>
    <property type="match status" value="1"/>
</dbReference>
<dbReference type="EMBL" id="PNBA02000014">
    <property type="protein sequence ID" value="KAG6401477.1"/>
    <property type="molecule type" value="Genomic_DNA"/>
</dbReference>
<feature type="region of interest" description="Disordered" evidence="1">
    <location>
        <begin position="353"/>
        <end position="385"/>
    </location>
</feature>
<evidence type="ECO:0000256" key="2">
    <source>
        <dbReference type="SAM" id="Phobius"/>
    </source>
</evidence>
<feature type="domain" description="Pyridoxamine 5'-phosphate oxidase Alr4036 family FMN-binding" evidence="3">
    <location>
        <begin position="6"/>
        <end position="98"/>
    </location>
</feature>
<keyword evidence="5" id="KW-1185">Reference proteome</keyword>
<gene>
    <name evidence="4" type="ORF">SASPL_138334</name>
</gene>
<feature type="transmembrane region" description="Helical" evidence="2">
    <location>
        <begin position="754"/>
        <end position="779"/>
    </location>
</feature>
<protein>
    <recommendedName>
        <fullName evidence="3">Pyridoxamine 5'-phosphate oxidase Alr4036 family FMN-binding domain-containing protein</fullName>
    </recommendedName>
</protein>
<name>A0A8X8ZE79_SALSN</name>